<proteinExistence type="predicted"/>
<protein>
    <submittedName>
        <fullName evidence="1">Uncharacterized protein</fullName>
    </submittedName>
</protein>
<dbReference type="Proteomes" id="UP000290288">
    <property type="component" value="Unassembled WGS sequence"/>
</dbReference>
<dbReference type="AlphaFoldDB" id="A0A4Q2D6R1"/>
<evidence type="ECO:0000313" key="1">
    <source>
        <dbReference type="EMBL" id="RXW14236.1"/>
    </source>
</evidence>
<sequence length="100" mass="10868">MSLVVGKKIITNVEHFNRVADLEGTAVNAPIIGFTRHGQFNQIFNFEPVGDTQVKITIKLLTQDVCVASVNPSPGDPIRGVDGGVFSLYTVEQRPGPVYK</sequence>
<dbReference type="Gene3D" id="2.80.10.50">
    <property type="match status" value="1"/>
</dbReference>
<dbReference type="EMBL" id="SDEE01000738">
    <property type="protein sequence ID" value="RXW14236.1"/>
    <property type="molecule type" value="Genomic_DNA"/>
</dbReference>
<gene>
    <name evidence="1" type="ORF">EST38_g11620</name>
</gene>
<evidence type="ECO:0000313" key="2">
    <source>
        <dbReference type="Proteomes" id="UP000290288"/>
    </source>
</evidence>
<organism evidence="1 2">
    <name type="scientific">Candolleomyces aberdarensis</name>
    <dbReference type="NCBI Taxonomy" id="2316362"/>
    <lineage>
        <taxon>Eukaryota</taxon>
        <taxon>Fungi</taxon>
        <taxon>Dikarya</taxon>
        <taxon>Basidiomycota</taxon>
        <taxon>Agaricomycotina</taxon>
        <taxon>Agaricomycetes</taxon>
        <taxon>Agaricomycetidae</taxon>
        <taxon>Agaricales</taxon>
        <taxon>Agaricineae</taxon>
        <taxon>Psathyrellaceae</taxon>
        <taxon>Candolleomyces</taxon>
    </lineage>
</organism>
<dbReference type="InterPro" id="IPR035992">
    <property type="entry name" value="Ricin_B-like_lectins"/>
</dbReference>
<dbReference type="CDD" id="cd00161">
    <property type="entry name" value="beta-trefoil_Ricin-like"/>
    <property type="match status" value="1"/>
</dbReference>
<reference evidence="1 2" key="1">
    <citation type="submission" date="2019-01" db="EMBL/GenBank/DDBJ databases">
        <title>Draft genome sequence of Psathyrella aberdarensis IHI B618.</title>
        <authorList>
            <person name="Buettner E."/>
            <person name="Kellner H."/>
        </authorList>
    </citation>
    <scope>NUCLEOTIDE SEQUENCE [LARGE SCALE GENOMIC DNA]</scope>
    <source>
        <strain evidence="1 2">IHI B618</strain>
    </source>
</reference>
<keyword evidence="2" id="KW-1185">Reference proteome</keyword>
<dbReference type="SUPFAM" id="SSF50370">
    <property type="entry name" value="Ricin B-like lectins"/>
    <property type="match status" value="1"/>
</dbReference>
<comment type="caution">
    <text evidence="1">The sequence shown here is derived from an EMBL/GenBank/DDBJ whole genome shotgun (WGS) entry which is preliminary data.</text>
</comment>
<name>A0A4Q2D6R1_9AGAR</name>
<accession>A0A4Q2D6R1</accession>